<evidence type="ECO:0000256" key="2">
    <source>
        <dbReference type="ARBA" id="ARBA00023157"/>
    </source>
</evidence>
<comment type="caution">
    <text evidence="3">Lacks conserved residue(s) required for the propagation of feature annotation.</text>
</comment>
<dbReference type="PROSITE" id="PS01180">
    <property type="entry name" value="CUB"/>
    <property type="match status" value="2"/>
</dbReference>
<keyword evidence="5" id="KW-0732">Signal</keyword>
<protein>
    <submittedName>
        <fullName evidence="7">Embryonic protein UVS.2</fullName>
    </submittedName>
</protein>
<evidence type="ECO:0000259" key="6">
    <source>
        <dbReference type="PROSITE" id="PS01180"/>
    </source>
</evidence>
<feature type="region of interest" description="Disordered" evidence="4">
    <location>
        <begin position="328"/>
        <end position="371"/>
    </location>
</feature>
<dbReference type="AlphaFoldDB" id="A0A210QL34"/>
<feature type="domain" description="CUB" evidence="6">
    <location>
        <begin position="149"/>
        <end position="263"/>
    </location>
</feature>
<evidence type="ECO:0000313" key="7">
    <source>
        <dbReference type="EMBL" id="OWF49426.1"/>
    </source>
</evidence>
<feature type="signal peptide" evidence="5">
    <location>
        <begin position="1"/>
        <end position="22"/>
    </location>
</feature>
<keyword evidence="1" id="KW-0677">Repeat</keyword>
<dbReference type="EMBL" id="NEDP02003109">
    <property type="protein sequence ID" value="OWF49426.1"/>
    <property type="molecule type" value="Genomic_DNA"/>
</dbReference>
<keyword evidence="8" id="KW-1185">Reference proteome</keyword>
<organism evidence="7 8">
    <name type="scientific">Mizuhopecten yessoensis</name>
    <name type="common">Japanese scallop</name>
    <name type="synonym">Patinopecten yessoensis</name>
    <dbReference type="NCBI Taxonomy" id="6573"/>
    <lineage>
        <taxon>Eukaryota</taxon>
        <taxon>Metazoa</taxon>
        <taxon>Spiralia</taxon>
        <taxon>Lophotrochozoa</taxon>
        <taxon>Mollusca</taxon>
        <taxon>Bivalvia</taxon>
        <taxon>Autobranchia</taxon>
        <taxon>Pteriomorphia</taxon>
        <taxon>Pectinida</taxon>
        <taxon>Pectinoidea</taxon>
        <taxon>Pectinidae</taxon>
        <taxon>Mizuhopecten</taxon>
    </lineage>
</organism>
<dbReference type="SMART" id="SM00042">
    <property type="entry name" value="CUB"/>
    <property type="match status" value="2"/>
</dbReference>
<proteinExistence type="predicted"/>
<dbReference type="Proteomes" id="UP000242188">
    <property type="component" value="Unassembled WGS sequence"/>
</dbReference>
<dbReference type="Gene3D" id="2.60.120.290">
    <property type="entry name" value="Spermadhesin, CUB domain"/>
    <property type="match status" value="2"/>
</dbReference>
<evidence type="ECO:0000256" key="5">
    <source>
        <dbReference type="SAM" id="SignalP"/>
    </source>
</evidence>
<evidence type="ECO:0000313" key="8">
    <source>
        <dbReference type="Proteomes" id="UP000242188"/>
    </source>
</evidence>
<evidence type="ECO:0000256" key="3">
    <source>
        <dbReference type="PROSITE-ProRule" id="PRU00059"/>
    </source>
</evidence>
<dbReference type="Pfam" id="PF00431">
    <property type="entry name" value="CUB"/>
    <property type="match status" value="1"/>
</dbReference>
<sequence length="371" mass="38733">MDSREWLIPCVILLTCSCKVFAQCSGSARDIPISTTYEIGTLTYPGSGSYAENLDCTWNLISSRPATEDILMFIQISQTRNNDILSVFDGPSTSLFASSITGTSGQSLTLVALSGTGKITFVSDNVADTNQNGFTITYMAASSSDGGGCTSSASLTATDTKQYLTSENFPSKYLTNSNCAWLISAQDSCGSLVLDFILLDIEAECSADKVAVTYDGGTAIDLCPDNDWNSVSEYSTTGSSASIALTSDGSDERHGFVMSYIRTGCTVTTTTEQATSVQADPPSAINQDNVNAGAIAGGVIGSAALVLGIAAIAKGIIGHKGLKVGGESFPSTAKKGKPNDLENTGHDSHPDDAYENVPTHVENRAVPTATY</sequence>
<dbReference type="OrthoDB" id="6097916at2759"/>
<dbReference type="PANTHER" id="PTHR24251">
    <property type="entry name" value="OVOCHYMASE-RELATED"/>
    <property type="match status" value="1"/>
</dbReference>
<reference evidence="7 8" key="1">
    <citation type="journal article" date="2017" name="Nat. Ecol. Evol.">
        <title>Scallop genome provides insights into evolution of bilaterian karyotype and development.</title>
        <authorList>
            <person name="Wang S."/>
            <person name="Zhang J."/>
            <person name="Jiao W."/>
            <person name="Li J."/>
            <person name="Xun X."/>
            <person name="Sun Y."/>
            <person name="Guo X."/>
            <person name="Huan P."/>
            <person name="Dong B."/>
            <person name="Zhang L."/>
            <person name="Hu X."/>
            <person name="Sun X."/>
            <person name="Wang J."/>
            <person name="Zhao C."/>
            <person name="Wang Y."/>
            <person name="Wang D."/>
            <person name="Huang X."/>
            <person name="Wang R."/>
            <person name="Lv J."/>
            <person name="Li Y."/>
            <person name="Zhang Z."/>
            <person name="Liu B."/>
            <person name="Lu W."/>
            <person name="Hui Y."/>
            <person name="Liang J."/>
            <person name="Zhou Z."/>
            <person name="Hou R."/>
            <person name="Li X."/>
            <person name="Liu Y."/>
            <person name="Li H."/>
            <person name="Ning X."/>
            <person name="Lin Y."/>
            <person name="Zhao L."/>
            <person name="Xing Q."/>
            <person name="Dou J."/>
            <person name="Li Y."/>
            <person name="Mao J."/>
            <person name="Guo H."/>
            <person name="Dou H."/>
            <person name="Li T."/>
            <person name="Mu C."/>
            <person name="Jiang W."/>
            <person name="Fu Q."/>
            <person name="Fu X."/>
            <person name="Miao Y."/>
            <person name="Liu J."/>
            <person name="Yu Q."/>
            <person name="Li R."/>
            <person name="Liao H."/>
            <person name="Li X."/>
            <person name="Kong Y."/>
            <person name="Jiang Z."/>
            <person name="Chourrout D."/>
            <person name="Li R."/>
            <person name="Bao Z."/>
        </authorList>
    </citation>
    <scope>NUCLEOTIDE SEQUENCE [LARGE SCALE GENOMIC DNA]</scope>
    <source>
        <strain evidence="7 8">PY_sf001</strain>
    </source>
</reference>
<dbReference type="SUPFAM" id="SSF49854">
    <property type="entry name" value="Spermadhesin, CUB domain"/>
    <property type="match status" value="2"/>
</dbReference>
<feature type="compositionally biased region" description="Basic and acidic residues" evidence="4">
    <location>
        <begin position="337"/>
        <end position="352"/>
    </location>
</feature>
<evidence type="ECO:0000256" key="4">
    <source>
        <dbReference type="SAM" id="MobiDB-lite"/>
    </source>
</evidence>
<comment type="caution">
    <text evidence="7">The sequence shown here is derived from an EMBL/GenBank/DDBJ whole genome shotgun (WGS) entry which is preliminary data.</text>
</comment>
<dbReference type="PROSITE" id="PS51257">
    <property type="entry name" value="PROKAR_LIPOPROTEIN"/>
    <property type="match status" value="1"/>
</dbReference>
<dbReference type="InterPro" id="IPR000859">
    <property type="entry name" value="CUB_dom"/>
</dbReference>
<name>A0A210QL34_MIZYE</name>
<gene>
    <name evidence="7" type="ORF">KP79_PYT19451</name>
</gene>
<feature type="chain" id="PRO_5012261935" evidence="5">
    <location>
        <begin position="23"/>
        <end position="371"/>
    </location>
</feature>
<dbReference type="InterPro" id="IPR035914">
    <property type="entry name" value="Sperma_CUB_dom_sf"/>
</dbReference>
<feature type="domain" description="CUB" evidence="6">
    <location>
        <begin position="24"/>
        <end position="141"/>
    </location>
</feature>
<keyword evidence="2" id="KW-1015">Disulfide bond</keyword>
<evidence type="ECO:0000256" key="1">
    <source>
        <dbReference type="ARBA" id="ARBA00022737"/>
    </source>
</evidence>
<accession>A0A210QL34</accession>
<dbReference type="CDD" id="cd00041">
    <property type="entry name" value="CUB"/>
    <property type="match status" value="1"/>
</dbReference>